<dbReference type="NCBIfam" id="NF037970">
    <property type="entry name" value="vanZ_1"/>
    <property type="match status" value="1"/>
</dbReference>
<proteinExistence type="predicted"/>
<keyword evidence="1" id="KW-0812">Transmembrane</keyword>
<reference evidence="3 4" key="1">
    <citation type="submission" date="2016-11" db="EMBL/GenBank/DDBJ databases">
        <authorList>
            <person name="Jaros S."/>
            <person name="Januszkiewicz K."/>
            <person name="Wedrychowicz H."/>
        </authorList>
    </citation>
    <scope>NUCLEOTIDE SEQUENCE [LARGE SCALE GENOMIC DNA]</scope>
    <source>
        <strain evidence="3 4">DSM 24787</strain>
    </source>
</reference>
<feature type="domain" description="VanZ-like" evidence="2">
    <location>
        <begin position="36"/>
        <end position="120"/>
    </location>
</feature>
<accession>A0A1N6JF20</accession>
<dbReference type="AlphaFoldDB" id="A0A1N6JF20"/>
<dbReference type="RefSeq" id="WP_159442308.1">
    <property type="nucleotide sequence ID" value="NZ_FSRA01000002.1"/>
</dbReference>
<dbReference type="EMBL" id="FSRA01000002">
    <property type="protein sequence ID" value="SIO42900.1"/>
    <property type="molecule type" value="Genomic_DNA"/>
</dbReference>
<keyword evidence="4" id="KW-1185">Reference proteome</keyword>
<evidence type="ECO:0000313" key="3">
    <source>
        <dbReference type="EMBL" id="SIO42900.1"/>
    </source>
</evidence>
<dbReference type="OrthoDB" id="1524985at2"/>
<evidence type="ECO:0000256" key="1">
    <source>
        <dbReference type="SAM" id="Phobius"/>
    </source>
</evidence>
<dbReference type="PANTHER" id="PTHR28008">
    <property type="entry name" value="DOMAIN PROTEIN, PUTATIVE (AFU_ORTHOLOGUE AFUA_3G10980)-RELATED"/>
    <property type="match status" value="1"/>
</dbReference>
<keyword evidence="1" id="KW-0472">Membrane</keyword>
<dbReference type="InterPro" id="IPR006976">
    <property type="entry name" value="VanZ-like"/>
</dbReference>
<dbReference type="PANTHER" id="PTHR28008:SF1">
    <property type="entry name" value="DOMAIN PROTEIN, PUTATIVE (AFU_ORTHOLOGUE AFUA_3G10980)-RELATED"/>
    <property type="match status" value="1"/>
</dbReference>
<feature type="transmembrane region" description="Helical" evidence="1">
    <location>
        <begin position="43"/>
        <end position="60"/>
    </location>
</feature>
<feature type="transmembrane region" description="Helical" evidence="1">
    <location>
        <begin position="100"/>
        <end position="120"/>
    </location>
</feature>
<gene>
    <name evidence="3" type="ORF">SAMN04488055_3947</name>
</gene>
<dbReference type="Pfam" id="PF04892">
    <property type="entry name" value="VanZ"/>
    <property type="match status" value="1"/>
</dbReference>
<dbReference type="STRING" id="536979.SAMN04488055_3947"/>
<feature type="transmembrane region" description="Helical" evidence="1">
    <location>
        <begin position="66"/>
        <end position="88"/>
    </location>
</feature>
<dbReference type="Proteomes" id="UP000185003">
    <property type="component" value="Unassembled WGS sequence"/>
</dbReference>
<evidence type="ECO:0000313" key="4">
    <source>
        <dbReference type="Proteomes" id="UP000185003"/>
    </source>
</evidence>
<keyword evidence="1" id="KW-1133">Transmembrane helix</keyword>
<name>A0A1N6JF20_9BACT</name>
<protein>
    <submittedName>
        <fullName evidence="3">VanZ like family protein</fullName>
    </submittedName>
</protein>
<evidence type="ECO:0000259" key="2">
    <source>
        <dbReference type="Pfam" id="PF04892"/>
    </source>
</evidence>
<feature type="transmembrane region" description="Helical" evidence="1">
    <location>
        <begin position="6"/>
        <end position="23"/>
    </location>
</feature>
<sequence>MRTILYYLPAMGWIVLILFLCTLPGSEIPKISILDKLHVDKVVHFVLFGGTVILLAYGYYKQNNGLSGLGLLSIVLVVTLYGLAIEFIQKYLVVNRSFDMMDVLADGTGAAVGALIFRWIGKRFLK</sequence>
<organism evidence="3 4">
    <name type="scientific">Chitinophaga niabensis</name>
    <dbReference type="NCBI Taxonomy" id="536979"/>
    <lineage>
        <taxon>Bacteria</taxon>
        <taxon>Pseudomonadati</taxon>
        <taxon>Bacteroidota</taxon>
        <taxon>Chitinophagia</taxon>
        <taxon>Chitinophagales</taxon>
        <taxon>Chitinophagaceae</taxon>
        <taxon>Chitinophaga</taxon>
    </lineage>
</organism>